<dbReference type="Pfam" id="PF08788">
    <property type="entry name" value="NHR2"/>
    <property type="match status" value="1"/>
</dbReference>
<dbReference type="AlphaFoldDB" id="A0ABD2P7U4"/>
<comment type="caution">
    <text evidence="3">The sequence shown here is derived from an EMBL/GenBank/DDBJ whole genome shotgun (WGS) entry which is preliminary data.</text>
</comment>
<feature type="domain" description="NHR2-like" evidence="2">
    <location>
        <begin position="77"/>
        <end position="120"/>
    </location>
</feature>
<protein>
    <recommendedName>
        <fullName evidence="2">NHR2-like domain-containing protein</fullName>
    </recommendedName>
</protein>
<dbReference type="Proteomes" id="UP001516400">
    <property type="component" value="Unassembled WGS sequence"/>
</dbReference>
<evidence type="ECO:0000313" key="3">
    <source>
        <dbReference type="EMBL" id="KAL3286930.1"/>
    </source>
</evidence>
<name>A0ABD2P7U4_9CUCU</name>
<feature type="coiled-coil region" evidence="1">
    <location>
        <begin position="131"/>
        <end position="158"/>
    </location>
</feature>
<sequence length="196" mass="22596">EAYYFYSFSIYENGYGSHHSEDFPSIKRPMSQNPFYCPQQSLMLPNVQPSLNHAHLLDYPSHTSHNKIDDTNNNRGEEEWKNIYVMLNCILSMVEKTKRALTILQQRNNQDLTNDWFRKQDVSVDLRKAANEIMIQAVRQTEDRVAEVKKRAEDAVNDVKRQAVIDLQKAVAVAEAKANDLIAVERAKVEKLISGE</sequence>
<dbReference type="PANTHER" id="PTHR10379">
    <property type="entry name" value="MTG8 ETO EIGHT TWENTY ONE PROTEIN"/>
    <property type="match status" value="1"/>
</dbReference>
<proteinExistence type="predicted"/>
<evidence type="ECO:0000256" key="1">
    <source>
        <dbReference type="SAM" id="Coils"/>
    </source>
</evidence>
<evidence type="ECO:0000259" key="2">
    <source>
        <dbReference type="Pfam" id="PF08788"/>
    </source>
</evidence>
<organism evidence="3 4">
    <name type="scientific">Cryptolaemus montrouzieri</name>
    <dbReference type="NCBI Taxonomy" id="559131"/>
    <lineage>
        <taxon>Eukaryota</taxon>
        <taxon>Metazoa</taxon>
        <taxon>Ecdysozoa</taxon>
        <taxon>Arthropoda</taxon>
        <taxon>Hexapoda</taxon>
        <taxon>Insecta</taxon>
        <taxon>Pterygota</taxon>
        <taxon>Neoptera</taxon>
        <taxon>Endopterygota</taxon>
        <taxon>Coleoptera</taxon>
        <taxon>Polyphaga</taxon>
        <taxon>Cucujiformia</taxon>
        <taxon>Coccinelloidea</taxon>
        <taxon>Coccinellidae</taxon>
        <taxon>Scymninae</taxon>
        <taxon>Scymnini</taxon>
        <taxon>Cryptolaemus</taxon>
    </lineage>
</organism>
<keyword evidence="4" id="KW-1185">Reference proteome</keyword>
<feature type="non-terminal residue" evidence="3">
    <location>
        <position position="1"/>
    </location>
</feature>
<reference evidence="3 4" key="1">
    <citation type="journal article" date="2021" name="BMC Biol.">
        <title>Horizontally acquired antibacterial genes associated with adaptive radiation of ladybird beetles.</title>
        <authorList>
            <person name="Li H.S."/>
            <person name="Tang X.F."/>
            <person name="Huang Y.H."/>
            <person name="Xu Z.Y."/>
            <person name="Chen M.L."/>
            <person name="Du X.Y."/>
            <person name="Qiu B.Y."/>
            <person name="Chen P.T."/>
            <person name="Zhang W."/>
            <person name="Slipinski A."/>
            <person name="Escalona H.E."/>
            <person name="Waterhouse R.M."/>
            <person name="Zwick A."/>
            <person name="Pang H."/>
        </authorList>
    </citation>
    <scope>NUCLEOTIDE SEQUENCE [LARGE SCALE GENOMIC DNA]</scope>
    <source>
        <strain evidence="3">SYSU2018</strain>
    </source>
</reference>
<keyword evidence="1" id="KW-0175">Coiled coil</keyword>
<evidence type="ECO:0000313" key="4">
    <source>
        <dbReference type="Proteomes" id="UP001516400"/>
    </source>
</evidence>
<accession>A0ABD2P7U4</accession>
<dbReference type="EMBL" id="JABFTP020000185">
    <property type="protein sequence ID" value="KAL3286930.1"/>
    <property type="molecule type" value="Genomic_DNA"/>
</dbReference>
<dbReference type="Gene3D" id="6.10.250.230">
    <property type="match status" value="1"/>
</dbReference>
<dbReference type="PANTHER" id="PTHR10379:SF14">
    <property type="entry name" value="NERVY, ISOFORM D"/>
    <property type="match status" value="1"/>
</dbReference>
<gene>
    <name evidence="3" type="ORF">HHI36_001415</name>
</gene>
<dbReference type="InterPro" id="IPR013289">
    <property type="entry name" value="CBFA2T1/2/3"/>
</dbReference>
<dbReference type="InterPro" id="IPR014896">
    <property type="entry name" value="NHR2"/>
</dbReference>